<reference evidence="1" key="1">
    <citation type="submission" date="2020-11" db="EMBL/GenBank/DDBJ databases">
        <authorList>
            <person name="Tran Van P."/>
        </authorList>
    </citation>
    <scope>NUCLEOTIDE SEQUENCE</scope>
</reference>
<dbReference type="EMBL" id="OD568194">
    <property type="protein sequence ID" value="CAD7446662.1"/>
    <property type="molecule type" value="Genomic_DNA"/>
</dbReference>
<dbReference type="AlphaFoldDB" id="A0A7R9I5U9"/>
<evidence type="ECO:0000313" key="1">
    <source>
        <dbReference type="EMBL" id="CAD7446662.1"/>
    </source>
</evidence>
<protein>
    <submittedName>
        <fullName evidence="1">Uncharacterized protein</fullName>
    </submittedName>
</protein>
<organism evidence="1">
    <name type="scientific">Timema bartmani</name>
    <dbReference type="NCBI Taxonomy" id="61472"/>
    <lineage>
        <taxon>Eukaryota</taxon>
        <taxon>Metazoa</taxon>
        <taxon>Ecdysozoa</taxon>
        <taxon>Arthropoda</taxon>
        <taxon>Hexapoda</taxon>
        <taxon>Insecta</taxon>
        <taxon>Pterygota</taxon>
        <taxon>Neoptera</taxon>
        <taxon>Polyneoptera</taxon>
        <taxon>Phasmatodea</taxon>
        <taxon>Timematodea</taxon>
        <taxon>Timematoidea</taxon>
        <taxon>Timematidae</taxon>
        <taxon>Timema</taxon>
    </lineage>
</organism>
<name>A0A7R9I5U9_9NEOP</name>
<proteinExistence type="predicted"/>
<gene>
    <name evidence="1" type="ORF">TBIB3V08_LOCUS8988</name>
</gene>
<accession>A0A7R9I5U9</accession>
<sequence length="168" mass="18992">MFVFPKYSFVQELFYYFGIIHETCNALQRVGGDPLTHNPGRVSNPDLPVISRKVSHESDALGFSQTDKRVSERASDWVARLHCLPSSMFNEPSRSVVSPILLGTLVTALNLLWEAGGRCMCVKGGGVYLNRRKAQSLRQLILQQLKKTHHEEPGEFGLVTTFEHQQRH</sequence>